<sequence length="215" mass="24755">MINSTYNFNQITNDLDNEISNFTDNINKIFNSNSKIVDPITQYINNKVKVIHHERNVARRKWQTTRNPAFKTLYNRLHRQAIKLEQKIKQDDWKDKLIALEPDDNTLWNTAKHMRKQHTKISALKGQSSIALSNSEKSETLADSLENQFTLNNMTTQTQKILFTTQYKNSLTPPLTPTSPHPLSPNCYTTPTKLTSEKPQALTESQIKSLEISPS</sequence>
<feature type="compositionally biased region" description="Pro residues" evidence="1">
    <location>
        <begin position="174"/>
        <end position="183"/>
    </location>
</feature>
<evidence type="ECO:0000313" key="3">
    <source>
        <dbReference type="Proteomes" id="UP000499080"/>
    </source>
</evidence>
<dbReference type="Proteomes" id="UP000499080">
    <property type="component" value="Unassembled WGS sequence"/>
</dbReference>
<evidence type="ECO:0000256" key="1">
    <source>
        <dbReference type="SAM" id="MobiDB-lite"/>
    </source>
</evidence>
<feature type="region of interest" description="Disordered" evidence="1">
    <location>
        <begin position="172"/>
        <end position="215"/>
    </location>
</feature>
<gene>
    <name evidence="2" type="ORF">AVEN_191946_1</name>
</gene>
<accession>A0A4Y2S0R8</accession>
<organism evidence="2 3">
    <name type="scientific">Araneus ventricosus</name>
    <name type="common">Orbweaver spider</name>
    <name type="synonym">Epeira ventricosa</name>
    <dbReference type="NCBI Taxonomy" id="182803"/>
    <lineage>
        <taxon>Eukaryota</taxon>
        <taxon>Metazoa</taxon>
        <taxon>Ecdysozoa</taxon>
        <taxon>Arthropoda</taxon>
        <taxon>Chelicerata</taxon>
        <taxon>Arachnida</taxon>
        <taxon>Araneae</taxon>
        <taxon>Araneomorphae</taxon>
        <taxon>Entelegynae</taxon>
        <taxon>Araneoidea</taxon>
        <taxon>Araneidae</taxon>
        <taxon>Araneus</taxon>
    </lineage>
</organism>
<proteinExistence type="predicted"/>
<reference evidence="2 3" key="1">
    <citation type="journal article" date="2019" name="Sci. Rep.">
        <title>Orb-weaving spider Araneus ventricosus genome elucidates the spidroin gene catalogue.</title>
        <authorList>
            <person name="Kono N."/>
            <person name="Nakamura H."/>
            <person name="Ohtoshi R."/>
            <person name="Moran D.A.P."/>
            <person name="Shinohara A."/>
            <person name="Yoshida Y."/>
            <person name="Fujiwara M."/>
            <person name="Mori M."/>
            <person name="Tomita M."/>
            <person name="Arakawa K."/>
        </authorList>
    </citation>
    <scope>NUCLEOTIDE SEQUENCE [LARGE SCALE GENOMIC DNA]</scope>
</reference>
<evidence type="ECO:0000313" key="2">
    <source>
        <dbReference type="EMBL" id="GBN81754.1"/>
    </source>
</evidence>
<keyword evidence="3" id="KW-1185">Reference proteome</keyword>
<dbReference type="AlphaFoldDB" id="A0A4Y2S0R8"/>
<dbReference type="EMBL" id="BGPR01019382">
    <property type="protein sequence ID" value="GBN81754.1"/>
    <property type="molecule type" value="Genomic_DNA"/>
</dbReference>
<feature type="compositionally biased region" description="Polar residues" evidence="1">
    <location>
        <begin position="186"/>
        <end position="215"/>
    </location>
</feature>
<name>A0A4Y2S0R8_ARAVE</name>
<comment type="caution">
    <text evidence="2">The sequence shown here is derived from an EMBL/GenBank/DDBJ whole genome shotgun (WGS) entry which is preliminary data.</text>
</comment>
<protein>
    <submittedName>
        <fullName evidence="2">Uncharacterized protein</fullName>
    </submittedName>
</protein>
<dbReference type="OrthoDB" id="410155at2759"/>